<protein>
    <submittedName>
        <fullName evidence="1">Uncharacterized protein</fullName>
    </submittedName>
</protein>
<dbReference type="EMBL" id="JAXCGZ010004020">
    <property type="protein sequence ID" value="KAK7082444.1"/>
    <property type="molecule type" value="Genomic_DNA"/>
</dbReference>
<comment type="caution">
    <text evidence="1">The sequence shown here is derived from an EMBL/GenBank/DDBJ whole genome shotgun (WGS) entry which is preliminary data.</text>
</comment>
<dbReference type="Proteomes" id="UP001381693">
    <property type="component" value="Unassembled WGS sequence"/>
</dbReference>
<evidence type="ECO:0000313" key="2">
    <source>
        <dbReference type="Proteomes" id="UP001381693"/>
    </source>
</evidence>
<reference evidence="1 2" key="1">
    <citation type="submission" date="2023-11" db="EMBL/GenBank/DDBJ databases">
        <title>Halocaridina rubra genome assembly.</title>
        <authorList>
            <person name="Smith C."/>
        </authorList>
    </citation>
    <scope>NUCLEOTIDE SEQUENCE [LARGE SCALE GENOMIC DNA]</scope>
    <source>
        <strain evidence="1">EP-1</strain>
        <tissue evidence="1">Whole</tissue>
    </source>
</reference>
<feature type="non-terminal residue" evidence="1">
    <location>
        <position position="168"/>
    </location>
</feature>
<name>A0AAN8XQM8_HALRR</name>
<evidence type="ECO:0000313" key="1">
    <source>
        <dbReference type="EMBL" id="KAK7082444.1"/>
    </source>
</evidence>
<dbReference type="AlphaFoldDB" id="A0AAN8XQM8"/>
<proteinExistence type="predicted"/>
<keyword evidence="2" id="KW-1185">Reference proteome</keyword>
<organism evidence="1 2">
    <name type="scientific">Halocaridina rubra</name>
    <name type="common">Hawaiian red shrimp</name>
    <dbReference type="NCBI Taxonomy" id="373956"/>
    <lineage>
        <taxon>Eukaryota</taxon>
        <taxon>Metazoa</taxon>
        <taxon>Ecdysozoa</taxon>
        <taxon>Arthropoda</taxon>
        <taxon>Crustacea</taxon>
        <taxon>Multicrustacea</taxon>
        <taxon>Malacostraca</taxon>
        <taxon>Eumalacostraca</taxon>
        <taxon>Eucarida</taxon>
        <taxon>Decapoda</taxon>
        <taxon>Pleocyemata</taxon>
        <taxon>Caridea</taxon>
        <taxon>Atyoidea</taxon>
        <taxon>Atyidae</taxon>
        <taxon>Halocaridina</taxon>
    </lineage>
</organism>
<gene>
    <name evidence="1" type="ORF">SK128_016557</name>
</gene>
<accession>A0AAN8XQM8</accession>
<sequence>MPQTHLWPLQLRPDPQPLYSWPVNQPTLIRSTHQPKRFSKQLWPIPLSIGSDPCTSGPCLGHYTSEPNLGLCNLSQGFNFSGQGPFLCSSSPGHILCCQGPSLFTCQLCCSFYASSPGNSLCVQAKALTSTPQTLGPCLQPQDKAMAFLIRQNPMPTYFFAGPGLLAS</sequence>